<dbReference type="CDD" id="cd01335">
    <property type="entry name" value="Radical_SAM"/>
    <property type="match status" value="1"/>
</dbReference>
<gene>
    <name evidence="9" type="ORF">SAMN02746065_11225</name>
</gene>
<sequence>MNPDHPHGGAHPHGGHPGGNGSKNAIRLVAWETTRRCNLSCIHCRAAAEDHAYDNELNTKAAFTLMDQIRETGRPIIILTGGEPLLREDIFDIAAYGTKIGLRMVMAPNGTLITADNARKMKESGIKRISISLDGSTEEGHDNFRGVKGAFKGALQGIEHAKSVGLEFQINTTITKTNLKEIPKILSLAESLGAVAHHIFLLVPTGRGKYIVDQEIDAREYEKTLNWFYDQRDKTPLQLKATCAPHYYRILRQRAKEEGKKVTFESHGLDAVTRGCLAGTGFCFISHTGEVQTCGFLDVLCGDITKNTFKEVWENSEVFNKLREFDNLDGKCGICEYRKVCGGCRARAFEATGDYLAEEPLCTYQPPAKKS</sequence>
<dbReference type="SFLD" id="SFLDG01067">
    <property type="entry name" value="SPASM/twitch_domain_containing"/>
    <property type="match status" value="1"/>
</dbReference>
<accession>A0A1W2CFS4</accession>
<feature type="domain" description="Radical SAM core" evidence="8">
    <location>
        <begin position="23"/>
        <end position="261"/>
    </location>
</feature>
<comment type="cofactor">
    <cofactor evidence="1">
        <name>[4Fe-4S] cluster</name>
        <dbReference type="ChEBI" id="CHEBI:49883"/>
    </cofactor>
</comment>
<dbReference type="EMBL" id="FWXY01000012">
    <property type="protein sequence ID" value="SMC83824.1"/>
    <property type="molecule type" value="Genomic_DNA"/>
</dbReference>
<name>A0A1W2CFS4_9BACT</name>
<evidence type="ECO:0000259" key="8">
    <source>
        <dbReference type="PROSITE" id="PS51918"/>
    </source>
</evidence>
<dbReference type="InterPro" id="IPR058240">
    <property type="entry name" value="rSAM_sf"/>
</dbReference>
<dbReference type="SFLD" id="SFLDS00029">
    <property type="entry name" value="Radical_SAM"/>
    <property type="match status" value="1"/>
</dbReference>
<dbReference type="NCBIfam" id="TIGR04545">
    <property type="entry name" value="rSAM_ahbD_hemeb"/>
    <property type="match status" value="1"/>
</dbReference>
<protein>
    <submittedName>
        <fullName evidence="9">Heme b synthase</fullName>
    </submittedName>
</protein>
<dbReference type="PANTHER" id="PTHR11228:SF34">
    <property type="entry name" value="TUNGSTEN-CONTAINING ALDEHYDE FERREDOXIN OXIDOREDUCTASE COFACTOR MODIFYING PROTEIN"/>
    <property type="match status" value="1"/>
</dbReference>
<dbReference type="InterPro" id="IPR030896">
    <property type="entry name" value="rSAM_AhbD_hemeb"/>
</dbReference>
<dbReference type="NCBIfam" id="TIGR04085">
    <property type="entry name" value="rSAM_more_4Fe4S"/>
    <property type="match status" value="1"/>
</dbReference>
<dbReference type="Pfam" id="PF13186">
    <property type="entry name" value="SPASM"/>
    <property type="match status" value="1"/>
</dbReference>
<dbReference type="RefSeq" id="WP_084069639.1">
    <property type="nucleotide sequence ID" value="NZ_FWXY01000012.1"/>
</dbReference>
<dbReference type="SFLD" id="SFLDG01386">
    <property type="entry name" value="main_SPASM_domain-containing"/>
    <property type="match status" value="1"/>
</dbReference>
<keyword evidence="10" id="KW-1185">Reference proteome</keyword>
<proteinExistence type="predicted"/>
<dbReference type="Gene3D" id="3.20.20.70">
    <property type="entry name" value="Aldolase class I"/>
    <property type="match status" value="1"/>
</dbReference>
<dbReference type="OrthoDB" id="9782387at2"/>
<dbReference type="PIRSF" id="PIRSF037420">
    <property type="entry name" value="PQQ_syn_pqqE"/>
    <property type="match status" value="1"/>
</dbReference>
<dbReference type="SFLD" id="SFLDF00542">
    <property type="entry name" value="alternative_heme_biosynthesis"/>
    <property type="match status" value="1"/>
</dbReference>
<dbReference type="Pfam" id="PF04055">
    <property type="entry name" value="Radical_SAM"/>
    <property type="match status" value="1"/>
</dbReference>
<feature type="region of interest" description="Disordered" evidence="7">
    <location>
        <begin position="1"/>
        <end position="23"/>
    </location>
</feature>
<dbReference type="PANTHER" id="PTHR11228">
    <property type="entry name" value="RADICAL SAM DOMAIN PROTEIN"/>
    <property type="match status" value="1"/>
</dbReference>
<keyword evidence="4" id="KW-0479">Metal-binding</keyword>
<reference evidence="9 10" key="1">
    <citation type="submission" date="2017-04" db="EMBL/GenBank/DDBJ databases">
        <authorList>
            <person name="Afonso C.L."/>
            <person name="Miller P.J."/>
            <person name="Scott M.A."/>
            <person name="Spackman E."/>
            <person name="Goraichik I."/>
            <person name="Dimitrov K.M."/>
            <person name="Suarez D.L."/>
            <person name="Swayne D.E."/>
        </authorList>
    </citation>
    <scope>NUCLEOTIDE SEQUENCE [LARGE SCALE GENOMIC DNA]</scope>
    <source>
        <strain evidence="9 10">DSM 3385</strain>
    </source>
</reference>
<evidence type="ECO:0000313" key="9">
    <source>
        <dbReference type="EMBL" id="SMC83824.1"/>
    </source>
</evidence>
<dbReference type="GO" id="GO:0051539">
    <property type="term" value="F:4 iron, 4 sulfur cluster binding"/>
    <property type="evidence" value="ECO:0007669"/>
    <property type="project" value="UniProtKB-KW"/>
</dbReference>
<dbReference type="AlphaFoldDB" id="A0A1W2CFS4"/>
<dbReference type="GO" id="GO:0003824">
    <property type="term" value="F:catalytic activity"/>
    <property type="evidence" value="ECO:0007669"/>
    <property type="project" value="InterPro"/>
</dbReference>
<organism evidence="9 10">
    <name type="scientific">Desulfocicer vacuolatum DSM 3385</name>
    <dbReference type="NCBI Taxonomy" id="1121400"/>
    <lineage>
        <taxon>Bacteria</taxon>
        <taxon>Pseudomonadati</taxon>
        <taxon>Thermodesulfobacteriota</taxon>
        <taxon>Desulfobacteria</taxon>
        <taxon>Desulfobacterales</taxon>
        <taxon>Desulfobacteraceae</taxon>
        <taxon>Desulfocicer</taxon>
    </lineage>
</organism>
<dbReference type="InterPro" id="IPR034480">
    <property type="entry name" value="Heme_synthase-like"/>
</dbReference>
<dbReference type="STRING" id="1121400.SAMN02746065_11225"/>
<evidence type="ECO:0000313" key="10">
    <source>
        <dbReference type="Proteomes" id="UP000192418"/>
    </source>
</evidence>
<keyword evidence="5" id="KW-0408">Iron</keyword>
<dbReference type="CDD" id="cd21123">
    <property type="entry name" value="SPASM_MftC-like"/>
    <property type="match status" value="1"/>
</dbReference>
<evidence type="ECO:0000256" key="4">
    <source>
        <dbReference type="ARBA" id="ARBA00022723"/>
    </source>
</evidence>
<keyword evidence="6" id="KW-0411">Iron-sulfur</keyword>
<dbReference type="InterPro" id="IPR050377">
    <property type="entry name" value="Radical_SAM_PqqE_MftC-like"/>
</dbReference>
<evidence type="ECO:0000256" key="2">
    <source>
        <dbReference type="ARBA" id="ARBA00022485"/>
    </source>
</evidence>
<dbReference type="InterPro" id="IPR017200">
    <property type="entry name" value="PqqE-like"/>
</dbReference>
<dbReference type="Proteomes" id="UP000192418">
    <property type="component" value="Unassembled WGS sequence"/>
</dbReference>
<dbReference type="InterPro" id="IPR007197">
    <property type="entry name" value="rSAM"/>
</dbReference>
<dbReference type="SFLD" id="SFLDG01385">
    <property type="entry name" value="heme_carboxy_lyase_like"/>
    <property type="match status" value="1"/>
</dbReference>
<evidence type="ECO:0000256" key="3">
    <source>
        <dbReference type="ARBA" id="ARBA00022691"/>
    </source>
</evidence>
<evidence type="ECO:0000256" key="5">
    <source>
        <dbReference type="ARBA" id="ARBA00023004"/>
    </source>
</evidence>
<dbReference type="InterPro" id="IPR013785">
    <property type="entry name" value="Aldolase_TIM"/>
</dbReference>
<keyword evidence="2" id="KW-0004">4Fe-4S</keyword>
<dbReference type="InterPro" id="IPR023885">
    <property type="entry name" value="4Fe4S-binding_SPASM_dom"/>
</dbReference>
<dbReference type="GO" id="GO:0046872">
    <property type="term" value="F:metal ion binding"/>
    <property type="evidence" value="ECO:0007669"/>
    <property type="project" value="UniProtKB-KW"/>
</dbReference>
<evidence type="ECO:0000256" key="7">
    <source>
        <dbReference type="SAM" id="MobiDB-lite"/>
    </source>
</evidence>
<evidence type="ECO:0000256" key="1">
    <source>
        <dbReference type="ARBA" id="ARBA00001966"/>
    </source>
</evidence>
<keyword evidence="3" id="KW-0949">S-adenosyl-L-methionine</keyword>
<dbReference type="SUPFAM" id="SSF102114">
    <property type="entry name" value="Radical SAM enzymes"/>
    <property type="match status" value="1"/>
</dbReference>
<evidence type="ECO:0000256" key="6">
    <source>
        <dbReference type="ARBA" id="ARBA00023014"/>
    </source>
</evidence>
<dbReference type="PROSITE" id="PS51918">
    <property type="entry name" value="RADICAL_SAM"/>
    <property type="match status" value="1"/>
</dbReference>